<dbReference type="GeneID" id="932424"/>
<proteinExistence type="predicted"/>
<dbReference type="Pfam" id="PF04497">
    <property type="entry name" value="Pox_E2-like"/>
    <property type="match status" value="1"/>
</dbReference>
<dbReference type="EMBL" id="AF410153">
    <property type="protein sequence ID" value="AAL69770.1"/>
    <property type="molecule type" value="Genomic_DNA"/>
</dbReference>
<reference evidence="1 2" key="1">
    <citation type="journal article" date="2002" name="J. Virol.">
        <title>The genome of swinepox virus.</title>
        <authorList>
            <person name="Afonso C.L."/>
            <person name="Tulman E.R."/>
            <person name="Lu Z."/>
            <person name="Zsak L."/>
            <person name="Osorio F.A."/>
            <person name="Balinsky C."/>
            <person name="Kutish G.F."/>
            <person name="Rock D.L."/>
        </authorList>
    </citation>
    <scope>NUCLEOTIDE SEQUENCE [LARGE SCALE GENOMIC DNA]</scope>
    <source>
        <strain evidence="2">Swine/Nebraska/17077-99/1999</strain>
    </source>
</reference>
<evidence type="ECO:0000313" key="2">
    <source>
        <dbReference type="Proteomes" id="UP000000871"/>
    </source>
</evidence>
<sequence length="732" mass="85398">MISITSLIDAFNTSDNEDVSLCDLFGTLRINDAMRMIVSGIHPNALPKKWYSEVVETLPHKLCLFKPKYTLFVDLLSVIHNQKNIEKYKEHINFHKVDILQNCTKDVIIKCISYMKISDDDIRYLRNRFYDKDVDEILVGINEDSIKTINYIFSNQLTENIFTRNYNLHDCLYKHQTYSSEFLIDMLYKYGIIPNNDGIIDELTIDTILDILQSNGSITDTISFLDMLSPNQLDDDRLKNYIISKIHSGQIEQYRGYANEYLSNRIVDLGVYANIFFDCVDFSLVDYDDITKHQLVVICKYIDRYELYINYIINYLIKHDYIDLLSKIIKKIPKEIFTEELCIRIICDSDTKVEIKDLPIHSSLVMAMCIEMGYEDIVDLLDEIDIDILIEKKVDLITDYTFTTDWYNKKHELIKLFIEKYGFCNYKMNKLLFEYPLSYDSIKYLFDLMVKHTGSNLFYPTIVSSLFYLTCTEKKIKIKKIPNKDLKIPCKKIPVNDNSIITSNLIHVRSTILYSNVPGIDISFLKNTCYIKDINNIYIHINPDNNILLLTEDGIIDQLYSIAKLMKYGLIYVPYKYFPSWIPVIDIMKGYSYVSPSKIEHGVIYKIYPTDFVEYKSVGNYVSNIYALSEYISNYHAVINTIIQTLLLYIVVGSKYSTKNTDEYIATVINTLFTGMKINEILTEDITEVCKEINNIKSYICDSGFVFIKKNYLKNTLDLCEKVCVSIILDNN</sequence>
<name>Q8V3R3_SWPV1</name>
<organism evidence="1 2">
    <name type="scientific">Swinepox virus (strain Swine/Nebraska/17077-99/1999)</name>
    <name type="common">SWPV</name>
    <dbReference type="NCBI Taxonomy" id="300880"/>
    <lineage>
        <taxon>Viruses</taxon>
        <taxon>Varidnaviria</taxon>
        <taxon>Bamfordvirae</taxon>
        <taxon>Nucleocytoviricota</taxon>
        <taxon>Pokkesviricetes</taxon>
        <taxon>Chitovirales</taxon>
        <taxon>Poxviridae</taxon>
        <taxon>Chordopoxvirinae</taxon>
        <taxon>Suipoxvirus</taxon>
        <taxon>Suipoxvirus swinepox</taxon>
        <taxon>Swinepox virus</taxon>
    </lineage>
</organism>
<dbReference type="Proteomes" id="UP000000871">
    <property type="component" value="Segment"/>
</dbReference>
<dbReference type="KEGG" id="vg:932424"/>
<gene>
    <name evidence="1" type="primary">SPV031</name>
</gene>
<dbReference type="RefSeq" id="NP_570191.1">
    <property type="nucleotide sequence ID" value="NC_003389.1"/>
</dbReference>
<dbReference type="PIRSF" id="PIRSF015692">
    <property type="entry name" value="VAC_E2L"/>
    <property type="match status" value="1"/>
</dbReference>
<keyword evidence="2" id="KW-1185">Reference proteome</keyword>
<dbReference type="InterPro" id="IPR021155">
    <property type="entry name" value="Poxvirus_E2/O1"/>
</dbReference>
<dbReference type="InterPro" id="IPR007585">
    <property type="entry name" value="Poxvirus_E2"/>
</dbReference>
<evidence type="ECO:0000313" key="1">
    <source>
        <dbReference type="EMBL" id="AAL69770.1"/>
    </source>
</evidence>
<accession>Q8V3R3</accession>
<protein>
    <submittedName>
        <fullName evidence="1">Uncharacterized protein</fullName>
    </submittedName>
</protein>
<organismHost>
    <name type="scientific">Sus scrofa</name>
    <name type="common">Pig</name>
    <dbReference type="NCBI Taxonomy" id="9823"/>
</organismHost>